<comment type="caution">
    <text evidence="2">The sequence shown here is derived from an EMBL/GenBank/DDBJ whole genome shotgun (WGS) entry which is preliminary data.</text>
</comment>
<evidence type="ECO:0000313" key="2">
    <source>
        <dbReference type="EMBL" id="CAK8672755.1"/>
    </source>
</evidence>
<reference evidence="2 3" key="1">
    <citation type="submission" date="2024-02" db="EMBL/GenBank/DDBJ databases">
        <authorList>
            <person name="Daric V."/>
            <person name="Darras S."/>
        </authorList>
    </citation>
    <scope>NUCLEOTIDE SEQUENCE [LARGE SCALE GENOMIC DNA]</scope>
</reference>
<feature type="region of interest" description="Disordered" evidence="1">
    <location>
        <begin position="1"/>
        <end position="21"/>
    </location>
</feature>
<name>A0ABP0EZ58_CLALP</name>
<dbReference type="Proteomes" id="UP001642483">
    <property type="component" value="Unassembled WGS sequence"/>
</dbReference>
<organism evidence="2 3">
    <name type="scientific">Clavelina lepadiformis</name>
    <name type="common">Light-bulb sea squirt</name>
    <name type="synonym">Ascidia lepadiformis</name>
    <dbReference type="NCBI Taxonomy" id="159417"/>
    <lineage>
        <taxon>Eukaryota</taxon>
        <taxon>Metazoa</taxon>
        <taxon>Chordata</taxon>
        <taxon>Tunicata</taxon>
        <taxon>Ascidiacea</taxon>
        <taxon>Aplousobranchia</taxon>
        <taxon>Clavelinidae</taxon>
        <taxon>Clavelina</taxon>
    </lineage>
</organism>
<keyword evidence="3" id="KW-1185">Reference proteome</keyword>
<protein>
    <submittedName>
        <fullName evidence="2">Uncharacterized protein</fullName>
    </submittedName>
</protein>
<proteinExistence type="predicted"/>
<evidence type="ECO:0000313" key="3">
    <source>
        <dbReference type="Proteomes" id="UP001642483"/>
    </source>
</evidence>
<evidence type="ECO:0000256" key="1">
    <source>
        <dbReference type="SAM" id="MobiDB-lite"/>
    </source>
</evidence>
<gene>
    <name evidence="2" type="ORF">CVLEPA_LOCUS2443</name>
</gene>
<dbReference type="EMBL" id="CAWYQH010000001">
    <property type="protein sequence ID" value="CAK8672755.1"/>
    <property type="molecule type" value="Genomic_DNA"/>
</dbReference>
<accession>A0ABP0EZ58</accession>
<sequence>MGIHMRLTGMKSFQSDGKNPDCRGWQEHTRDFFLKGHCTPGQTVSRKKGDTKFCPDFCCKISI</sequence>